<feature type="chain" id="PRO_5009295620" evidence="5">
    <location>
        <begin position="26"/>
        <end position="514"/>
    </location>
</feature>
<dbReference type="GO" id="GO:0043190">
    <property type="term" value="C:ATP-binding cassette (ABC) transporter complex"/>
    <property type="evidence" value="ECO:0007669"/>
    <property type="project" value="InterPro"/>
</dbReference>
<dbReference type="GO" id="GO:0015833">
    <property type="term" value="P:peptide transport"/>
    <property type="evidence" value="ECO:0007669"/>
    <property type="project" value="TreeGrafter"/>
</dbReference>
<keyword evidence="8" id="KW-1185">Reference proteome</keyword>
<proteinExistence type="inferred from homology"/>
<evidence type="ECO:0000256" key="1">
    <source>
        <dbReference type="ARBA" id="ARBA00004418"/>
    </source>
</evidence>
<evidence type="ECO:0000313" key="7">
    <source>
        <dbReference type="EMBL" id="SEG81381.1"/>
    </source>
</evidence>
<dbReference type="GO" id="GO:1904680">
    <property type="term" value="F:peptide transmembrane transporter activity"/>
    <property type="evidence" value="ECO:0007669"/>
    <property type="project" value="TreeGrafter"/>
</dbReference>
<protein>
    <submittedName>
        <fullName evidence="7">Peptide/nickel transport system substrate-binding protein</fullName>
    </submittedName>
</protein>
<organism evidence="7 8">
    <name type="scientific">Bosea lathyri</name>
    <dbReference type="NCBI Taxonomy" id="1036778"/>
    <lineage>
        <taxon>Bacteria</taxon>
        <taxon>Pseudomonadati</taxon>
        <taxon>Pseudomonadota</taxon>
        <taxon>Alphaproteobacteria</taxon>
        <taxon>Hyphomicrobiales</taxon>
        <taxon>Boseaceae</taxon>
        <taxon>Bosea</taxon>
    </lineage>
</organism>
<dbReference type="Gene3D" id="3.40.190.10">
    <property type="entry name" value="Periplasmic binding protein-like II"/>
    <property type="match status" value="1"/>
</dbReference>
<accession>A0A1H6D7W9</accession>
<evidence type="ECO:0000313" key="8">
    <source>
        <dbReference type="Proteomes" id="UP000236743"/>
    </source>
</evidence>
<dbReference type="GO" id="GO:0030288">
    <property type="term" value="C:outer membrane-bounded periplasmic space"/>
    <property type="evidence" value="ECO:0007669"/>
    <property type="project" value="UniProtKB-ARBA"/>
</dbReference>
<dbReference type="PROSITE" id="PS01040">
    <property type="entry name" value="SBP_BACTERIAL_5"/>
    <property type="match status" value="1"/>
</dbReference>
<evidence type="ECO:0000256" key="4">
    <source>
        <dbReference type="ARBA" id="ARBA00022729"/>
    </source>
</evidence>
<dbReference type="SUPFAM" id="SSF53850">
    <property type="entry name" value="Periplasmic binding protein-like II"/>
    <property type="match status" value="1"/>
</dbReference>
<evidence type="ECO:0000256" key="3">
    <source>
        <dbReference type="ARBA" id="ARBA00022448"/>
    </source>
</evidence>
<dbReference type="InterPro" id="IPR039424">
    <property type="entry name" value="SBP_5"/>
</dbReference>
<evidence type="ECO:0000259" key="6">
    <source>
        <dbReference type="Pfam" id="PF00496"/>
    </source>
</evidence>
<feature type="signal peptide" evidence="5">
    <location>
        <begin position="1"/>
        <end position="25"/>
    </location>
</feature>
<evidence type="ECO:0000256" key="2">
    <source>
        <dbReference type="ARBA" id="ARBA00005695"/>
    </source>
</evidence>
<keyword evidence="3" id="KW-0813">Transport</keyword>
<name>A0A1H6D7W9_9HYPH</name>
<dbReference type="CDD" id="cd08508">
    <property type="entry name" value="PBP2_NikA_DppA_OppA_like_1"/>
    <property type="match status" value="1"/>
</dbReference>
<gene>
    <name evidence="7" type="ORF">SAMN04488115_11823</name>
</gene>
<sequence length="514" mass="56021">MNKTTMAILAGLLATPALATFPAMAETLQVAVGTSDITNIDPHRANGFDSMLLSNVFDGLVRFPPGSADPAKLEPDLAERWETAADGKSWTFHLRKGVKFQGGFGEVSADDVVFSLKRASDPKTSSFAGNFSAIADVVKVDEMTVRVDLKYPDAGLLGLLSNFNGGRIVSKKAAEQMGAGFSAKPVGTGPFAIAEHVPQQYVRLTANKDSFRGAPKIDEIFWRFVLSDSSRDLAFQSGQIDMIYGRREQRWVTQVKARPDAVVDVFGLGEFRTLHINRSIKPLDDIRVRQAIAAAIDVDQIVRFVGPDVAKKGCSVVPPGYRGEDCSWTVKADVNRAKALLKEAGHPDGITLTVVVSNISSQLPIMEVIQNQLGKAGIKLDMKVVDHPTYQQQIRQNASALVFYGAARFPVADTYLTEFYHSAATVGKPTAITNFSHCAIADVEIEQARKETDADKQMAAWKVAQAKINSDVCAVPLFELQQVWARSKKVDYGYELKGAINIAPQITEKTTVTR</sequence>
<comment type="subcellular location">
    <subcellularLocation>
        <location evidence="1">Periplasm</location>
    </subcellularLocation>
</comment>
<dbReference type="AlphaFoldDB" id="A0A1H6D7W9"/>
<evidence type="ECO:0000256" key="5">
    <source>
        <dbReference type="SAM" id="SignalP"/>
    </source>
</evidence>
<keyword evidence="4 5" id="KW-0732">Signal</keyword>
<comment type="similarity">
    <text evidence="2">Belongs to the bacterial solute-binding protein 5 family.</text>
</comment>
<dbReference type="InterPro" id="IPR023765">
    <property type="entry name" value="SBP_5_CS"/>
</dbReference>
<dbReference type="Gene3D" id="3.90.76.10">
    <property type="entry name" value="Dipeptide-binding Protein, Domain 1"/>
    <property type="match status" value="1"/>
</dbReference>
<dbReference type="PANTHER" id="PTHR30290">
    <property type="entry name" value="PERIPLASMIC BINDING COMPONENT OF ABC TRANSPORTER"/>
    <property type="match status" value="1"/>
</dbReference>
<dbReference type="PANTHER" id="PTHR30290:SF9">
    <property type="entry name" value="OLIGOPEPTIDE-BINDING PROTEIN APPA"/>
    <property type="match status" value="1"/>
</dbReference>
<dbReference type="RefSeq" id="WP_200828103.1">
    <property type="nucleotide sequence ID" value="NZ_FNUY01000018.1"/>
</dbReference>
<dbReference type="PIRSF" id="PIRSF002741">
    <property type="entry name" value="MppA"/>
    <property type="match status" value="1"/>
</dbReference>
<reference evidence="7 8" key="1">
    <citation type="submission" date="2016-10" db="EMBL/GenBank/DDBJ databases">
        <authorList>
            <person name="de Groot N.N."/>
        </authorList>
    </citation>
    <scope>NUCLEOTIDE SEQUENCE [LARGE SCALE GENOMIC DNA]</scope>
    <source>
        <strain evidence="7 8">DSM 26656</strain>
    </source>
</reference>
<dbReference type="InterPro" id="IPR030678">
    <property type="entry name" value="Peptide/Ni-bd"/>
</dbReference>
<dbReference type="Proteomes" id="UP000236743">
    <property type="component" value="Unassembled WGS sequence"/>
</dbReference>
<dbReference type="Gene3D" id="3.10.105.10">
    <property type="entry name" value="Dipeptide-binding Protein, Domain 3"/>
    <property type="match status" value="1"/>
</dbReference>
<dbReference type="Pfam" id="PF00496">
    <property type="entry name" value="SBP_bac_5"/>
    <property type="match status" value="1"/>
</dbReference>
<dbReference type="InterPro" id="IPR000914">
    <property type="entry name" value="SBP_5_dom"/>
</dbReference>
<feature type="domain" description="Solute-binding protein family 5" evidence="6">
    <location>
        <begin position="72"/>
        <end position="423"/>
    </location>
</feature>
<dbReference type="EMBL" id="FNUY01000018">
    <property type="protein sequence ID" value="SEG81381.1"/>
    <property type="molecule type" value="Genomic_DNA"/>
</dbReference>